<evidence type="ECO:0000313" key="3">
    <source>
        <dbReference type="Proteomes" id="UP001220395"/>
    </source>
</evidence>
<dbReference type="Proteomes" id="UP001220395">
    <property type="component" value="Chromosome"/>
</dbReference>
<dbReference type="RefSeq" id="WP_273689831.1">
    <property type="nucleotide sequence ID" value="NZ_CP117411.1"/>
</dbReference>
<feature type="transmembrane region" description="Helical" evidence="1">
    <location>
        <begin position="144"/>
        <end position="171"/>
    </location>
</feature>
<dbReference type="PIRSF" id="PIRSF020606">
    <property type="entry name" value="UCP020606"/>
    <property type="match status" value="1"/>
</dbReference>
<keyword evidence="1" id="KW-1133">Transmembrane helix</keyword>
<sequence length="222" mass="24645">MERFPVWRALPPAQRALLVILGVAVVAAQVRQPFPDMAPIQHAPTVLLLVAAPWLLRRWPLSTRSVACVIGFFLLHTLAGRYIYSYVPYDVWAKALTGHTISTLTGWRRNCFDRLVHFSFGLLAVRPIAELLQRYVGAGRRLSLYVAVEFVLAFSCVYEIFEWALTLMMAGADAEAYNGQQGDPWDAQKDMAMAMAGAIVAAAIIALGRRRVGRKAAAQYPV</sequence>
<dbReference type="InterPro" id="IPR058534">
    <property type="entry name" value="YjdF"/>
</dbReference>
<evidence type="ECO:0000256" key="1">
    <source>
        <dbReference type="SAM" id="Phobius"/>
    </source>
</evidence>
<proteinExistence type="predicted"/>
<gene>
    <name evidence="2" type="ORF">PQ455_05225</name>
</gene>
<name>A0ABY7TS06_9SPHN</name>
<dbReference type="Pfam" id="PF09997">
    <property type="entry name" value="DUF2238"/>
    <property type="match status" value="1"/>
</dbReference>
<protein>
    <submittedName>
        <fullName evidence="2">DUF2238 domain-containing protein</fullName>
    </submittedName>
</protein>
<evidence type="ECO:0000313" key="2">
    <source>
        <dbReference type="EMBL" id="WCT74634.1"/>
    </source>
</evidence>
<dbReference type="InterPro" id="IPR014509">
    <property type="entry name" value="YjdF-like"/>
</dbReference>
<keyword evidence="1" id="KW-0812">Transmembrane</keyword>
<feature type="transmembrane region" description="Helical" evidence="1">
    <location>
        <begin position="191"/>
        <end position="208"/>
    </location>
</feature>
<dbReference type="EMBL" id="CP117411">
    <property type="protein sequence ID" value="WCT74634.1"/>
    <property type="molecule type" value="Genomic_DNA"/>
</dbReference>
<organism evidence="2 3">
    <name type="scientific">Sphingomonas naphthae</name>
    <dbReference type="NCBI Taxonomy" id="1813468"/>
    <lineage>
        <taxon>Bacteria</taxon>
        <taxon>Pseudomonadati</taxon>
        <taxon>Pseudomonadota</taxon>
        <taxon>Alphaproteobacteria</taxon>
        <taxon>Sphingomonadales</taxon>
        <taxon>Sphingomonadaceae</taxon>
        <taxon>Sphingomonas</taxon>
    </lineage>
</organism>
<keyword evidence="3" id="KW-1185">Reference proteome</keyword>
<feature type="transmembrane region" description="Helical" evidence="1">
    <location>
        <begin position="65"/>
        <end position="84"/>
    </location>
</feature>
<keyword evidence="1" id="KW-0472">Membrane</keyword>
<reference evidence="2 3" key="1">
    <citation type="submission" date="2023-02" db="EMBL/GenBank/DDBJ databases">
        <title>Genome sequence of Sphingomonas naphthae.</title>
        <authorList>
            <person name="Kim S."/>
            <person name="Heo J."/>
            <person name="Kwon S.-W."/>
        </authorList>
    </citation>
    <scope>NUCLEOTIDE SEQUENCE [LARGE SCALE GENOMIC DNA]</scope>
    <source>
        <strain evidence="2 3">KACC 18716</strain>
    </source>
</reference>
<accession>A0ABY7TS06</accession>